<evidence type="ECO:0000313" key="6">
    <source>
        <dbReference type="Proteomes" id="UP001152888"/>
    </source>
</evidence>
<evidence type="ECO:0000313" key="5">
    <source>
        <dbReference type="EMBL" id="CAH1961207.1"/>
    </source>
</evidence>
<organism evidence="5 6">
    <name type="scientific">Acanthoscelides obtectus</name>
    <name type="common">Bean weevil</name>
    <name type="synonym">Bruchus obtectus</name>
    <dbReference type="NCBI Taxonomy" id="200917"/>
    <lineage>
        <taxon>Eukaryota</taxon>
        <taxon>Metazoa</taxon>
        <taxon>Ecdysozoa</taxon>
        <taxon>Arthropoda</taxon>
        <taxon>Hexapoda</taxon>
        <taxon>Insecta</taxon>
        <taxon>Pterygota</taxon>
        <taxon>Neoptera</taxon>
        <taxon>Endopterygota</taxon>
        <taxon>Coleoptera</taxon>
        <taxon>Polyphaga</taxon>
        <taxon>Cucujiformia</taxon>
        <taxon>Chrysomeloidea</taxon>
        <taxon>Chrysomelidae</taxon>
        <taxon>Bruchinae</taxon>
        <taxon>Bruchini</taxon>
        <taxon>Acanthoscelides</taxon>
    </lineage>
</organism>
<dbReference type="GO" id="GO:0000184">
    <property type="term" value="P:nuclear-transcribed mRNA catabolic process, nonsense-mediated decay"/>
    <property type="evidence" value="ECO:0007669"/>
    <property type="project" value="UniProtKB-UniRule"/>
</dbReference>
<evidence type="ECO:0000256" key="1">
    <source>
        <dbReference type="ARBA" id="ARBA00006443"/>
    </source>
</evidence>
<comment type="function">
    <text evidence="4">Involved in nonsense-mediated decay (NMD) of mRNAs containing premature stop codons.</text>
</comment>
<evidence type="ECO:0000256" key="4">
    <source>
        <dbReference type="RuleBase" id="RU367133"/>
    </source>
</evidence>
<dbReference type="OrthoDB" id="63589at2759"/>
<evidence type="ECO:0000256" key="3">
    <source>
        <dbReference type="ARBA" id="ARBA00029509"/>
    </source>
</evidence>
<dbReference type="Proteomes" id="UP001152888">
    <property type="component" value="Unassembled WGS sequence"/>
</dbReference>
<keyword evidence="6" id="KW-1185">Reference proteome</keyword>
<accession>A0A9P0NY21</accession>
<dbReference type="PANTHER" id="PTHR13091:SF0">
    <property type="entry name" value="NONSENSE-MEDIATED MRNA DECAY FACTOR SMG8"/>
    <property type="match status" value="1"/>
</dbReference>
<dbReference type="AlphaFoldDB" id="A0A9P0NY21"/>
<dbReference type="EMBL" id="CAKOFQ010006692">
    <property type="protein sequence ID" value="CAH1961207.1"/>
    <property type="molecule type" value="Genomic_DNA"/>
</dbReference>
<sequence length="769" mass="86883">MKSSFIFPNLENLCELPGAPSDKIIVISIIGKSPLRKAGLKVKSVGRIPLTSYQNVECAIDGSYDEENQILYLHVQTLLDTDILIRYYKNLEDNPEYENAHFFSIYDEVKSSFARYLLFLFYVSHIVILSHPGYTLDSSYMQYFKAVDNLSQKMVDKIKDALQSNDEIGSDLAANGRFCTPRLVFYFEKCPKNVQNLKKLEHNLEDKIYHILRKTRIISTMGGSLFAIPLNDEFVHISQELATDPLDSMVKGLLQDCQPGGAMQIEVPYSSQFHREGRLKKFLQVYIQQARTKGFDDCVSSGRHQHSPPSYFELPTLKEWIDFAKILHSITIKNKLVSSLCIDTRFSEQRCLKVLPLALARYQEGLPSHYAKSGHEARLNMAFALLKTQARGPAYPQYAQQLELECQAFWENGRQQCEAASMMGNPCKLPKHGSDKEHFSGFVYKSACDCGRKICPREDPYTIKQANYTFYQQAAKECQCSKLERLTLPVFEPSVKEFKEANLKEWEDTASESSDNAENYALCDLPRHWSAPSTVEYLPGMLTLSSPAGLLPEFQSWSLVCLGASSLYSHNLGLSESHHPGFLSSTNYLLPWDVTVYPNSKQNWPHVNKYAIRGRRGRQTGSLPQFTVKVFIGVEYECTSGHRFMLAAPDRILKATPGSIVKDTGHKIAESDLPLYYPCPCRGGKLAQLLRLHVVTPKAPVSCTLNPKVQPAVGSPIFVSTLDGPIKLTQSAYWIMRLPYVYVADKQHYSQNPSAKLLKGVFGITEIDQ</sequence>
<dbReference type="PANTHER" id="PTHR13091">
    <property type="entry name" value="AMPLIFIED IN BREAST CANCER 2-RELATED"/>
    <property type="match status" value="1"/>
</dbReference>
<protein>
    <recommendedName>
        <fullName evidence="3 4">Nonsense-mediated mRNA decay factor SMG8</fullName>
    </recommendedName>
</protein>
<proteinExistence type="inferred from homology"/>
<keyword evidence="2 4" id="KW-0866">Nonsense-mediated mRNA decay</keyword>
<evidence type="ECO:0000256" key="2">
    <source>
        <dbReference type="ARBA" id="ARBA00023161"/>
    </source>
</evidence>
<comment type="similarity">
    <text evidence="1 4">Belongs to the SMG8 family.</text>
</comment>
<dbReference type="InterPro" id="IPR019354">
    <property type="entry name" value="SMG8-like"/>
</dbReference>
<reference evidence="5" key="1">
    <citation type="submission" date="2022-03" db="EMBL/GenBank/DDBJ databases">
        <authorList>
            <person name="Sayadi A."/>
        </authorList>
    </citation>
    <scope>NUCLEOTIDE SEQUENCE</scope>
</reference>
<name>A0A9P0NY21_ACAOB</name>
<dbReference type="Pfam" id="PF10220">
    <property type="entry name" value="Smg8_Smg9"/>
    <property type="match status" value="2"/>
</dbReference>
<gene>
    <name evidence="5" type="ORF">ACAOBT_LOCUS4030</name>
</gene>
<comment type="caution">
    <text evidence="5">The sequence shown here is derived from an EMBL/GenBank/DDBJ whole genome shotgun (WGS) entry which is preliminary data.</text>
</comment>